<sequence>MNSDVEEIGNIIRVTWNSVISTSYNTGGGQIQTS</sequence>
<protein>
    <submittedName>
        <fullName evidence="1">Uncharacterized protein</fullName>
    </submittedName>
</protein>
<evidence type="ECO:0000313" key="2">
    <source>
        <dbReference type="Proteomes" id="UP000054359"/>
    </source>
</evidence>
<organism evidence="1 2">
    <name type="scientific">Stegodyphus mimosarum</name>
    <name type="common">African social velvet spider</name>
    <dbReference type="NCBI Taxonomy" id="407821"/>
    <lineage>
        <taxon>Eukaryota</taxon>
        <taxon>Metazoa</taxon>
        <taxon>Ecdysozoa</taxon>
        <taxon>Arthropoda</taxon>
        <taxon>Chelicerata</taxon>
        <taxon>Arachnida</taxon>
        <taxon>Araneae</taxon>
        <taxon>Araneomorphae</taxon>
        <taxon>Entelegynae</taxon>
        <taxon>Eresoidea</taxon>
        <taxon>Eresidae</taxon>
        <taxon>Stegodyphus</taxon>
    </lineage>
</organism>
<feature type="non-terminal residue" evidence="1">
    <location>
        <position position="34"/>
    </location>
</feature>
<dbReference type="Proteomes" id="UP000054359">
    <property type="component" value="Unassembled WGS sequence"/>
</dbReference>
<dbReference type="AlphaFoldDB" id="A0A087T9M5"/>
<proteinExistence type="predicted"/>
<accession>A0A087T9M5</accession>
<name>A0A087T9M5_STEMI</name>
<gene>
    <name evidence="1" type="ORF">X975_17854</name>
</gene>
<reference evidence="1 2" key="1">
    <citation type="submission" date="2013-11" db="EMBL/GenBank/DDBJ databases">
        <title>Genome sequencing of Stegodyphus mimosarum.</title>
        <authorList>
            <person name="Bechsgaard J."/>
        </authorList>
    </citation>
    <scope>NUCLEOTIDE SEQUENCE [LARGE SCALE GENOMIC DNA]</scope>
</reference>
<keyword evidence="2" id="KW-1185">Reference proteome</keyword>
<dbReference type="EMBL" id="KK114172">
    <property type="protein sequence ID" value="KFM61814.1"/>
    <property type="molecule type" value="Genomic_DNA"/>
</dbReference>
<evidence type="ECO:0000313" key="1">
    <source>
        <dbReference type="EMBL" id="KFM61814.1"/>
    </source>
</evidence>